<dbReference type="EMBL" id="KY554772">
    <property type="protein sequence ID" value="ARM66883.1"/>
    <property type="molecule type" value="Genomic_DNA"/>
</dbReference>
<proteinExistence type="predicted"/>
<evidence type="ECO:0000313" key="1">
    <source>
        <dbReference type="EMBL" id="ARM66883.1"/>
    </source>
</evidence>
<dbReference type="InterPro" id="IPR012865">
    <property type="entry name" value="DUF1642"/>
</dbReference>
<dbReference type="Proteomes" id="UP000224755">
    <property type="component" value="Segment"/>
</dbReference>
<name>A0A1W6JKY9_9CAUD</name>
<organism evidence="1 2">
    <name type="scientific">Lactococcus phage AM5</name>
    <dbReference type="NCBI Taxonomy" id="1965473"/>
    <lineage>
        <taxon>Viruses</taxon>
        <taxon>Duplodnaviria</taxon>
        <taxon>Heunggongvirae</taxon>
        <taxon>Uroviricota</taxon>
        <taxon>Caudoviricetes</taxon>
        <taxon>Audreyjarvisvirus</taxon>
        <taxon>Audreyjarvisvirus AM4</taxon>
    </lineage>
</organism>
<gene>
    <name evidence="1" type="ORF">AM5_030</name>
</gene>
<reference evidence="1 2" key="1">
    <citation type="journal article" date="2017" name="Viruses">
        <title>Phage Biodiversity in Artisanal Cheese Wheys Reflects the Complexity of the Fermentation Process.</title>
        <authorList>
            <person name="Mahony J."/>
            <person name="Moscarelli A."/>
            <person name="Kelleher P."/>
            <person name="Lugli G.A."/>
            <person name="Ventura M."/>
            <person name="Settanni L."/>
            <person name="van Sinderen D."/>
        </authorList>
    </citation>
    <scope>NUCLEOTIDE SEQUENCE [LARGE SCALE GENOMIC DNA]</scope>
</reference>
<protein>
    <submittedName>
        <fullName evidence="1">Uncharacterized protein</fullName>
    </submittedName>
</protein>
<sequence>MTKFEEEFKALTSWDWVNVDLIQKILTKFGNWHSDEEFQDMKAIGGSFALANQNLIDDNKKLVKEISDLKSQLQQQALPVVPEDVAEQIERVRNNNGTYTTLGLFDSNYDKKPDYAKWIQDNINKFMIACSVGYTVEEQKFYLRNKLTGMYLYKKPLGGYGEDPTNYIKDLTNDFKFTQKEIDGMDAQGYDKLDEYKGE</sequence>
<evidence type="ECO:0000313" key="2">
    <source>
        <dbReference type="Proteomes" id="UP000224755"/>
    </source>
</evidence>
<accession>A0A1W6JKY9</accession>
<dbReference type="Pfam" id="PF07852">
    <property type="entry name" value="DUF1642"/>
    <property type="match status" value="1"/>
</dbReference>